<evidence type="ECO:0000256" key="1">
    <source>
        <dbReference type="ARBA" id="ARBA00022679"/>
    </source>
</evidence>
<comment type="subunit">
    <text evidence="2">Homodimer.</text>
</comment>
<evidence type="ECO:0000256" key="2">
    <source>
        <dbReference type="HAMAP-Rule" id="MF_00296"/>
    </source>
</evidence>
<dbReference type="EC" id="2.3.1.31" evidence="2"/>
<feature type="binding site" evidence="2">
    <location>
        <position position="360"/>
    </location>
    <ligand>
        <name>substrate</name>
    </ligand>
</feature>
<evidence type="ECO:0000256" key="3">
    <source>
        <dbReference type="PIRSR" id="PIRSR000443-1"/>
    </source>
</evidence>
<keyword evidence="2" id="KW-0486">Methionine biosynthesis</keyword>
<dbReference type="RefSeq" id="WP_118913109.1">
    <property type="nucleotide sequence ID" value="NZ_CBCRVH010000004.1"/>
</dbReference>
<feature type="binding site" evidence="2">
    <location>
        <position position="237"/>
    </location>
    <ligand>
        <name>substrate</name>
    </ligand>
</feature>
<protein>
    <recommendedName>
        <fullName evidence="2">Homoserine O-acetyltransferase</fullName>
        <shortName evidence="2">HAT</shortName>
        <ecNumber evidence="2">2.3.1.31</ecNumber>
    </recommendedName>
    <alternativeName>
        <fullName evidence="2">Homoserine transacetylase</fullName>
        <shortName evidence="2">HTA</shortName>
    </alternativeName>
</protein>
<dbReference type="EMBL" id="QWLM01000005">
    <property type="protein sequence ID" value="RHW46432.1"/>
    <property type="molecule type" value="Genomic_DNA"/>
</dbReference>
<dbReference type="HAMAP" id="MF_00296">
    <property type="entry name" value="MetX_acyltransf"/>
    <property type="match status" value="1"/>
</dbReference>
<name>A0A417Z743_9MICO</name>
<keyword evidence="2" id="KW-0963">Cytoplasm</keyword>
<dbReference type="InterPro" id="IPR000073">
    <property type="entry name" value="AB_hydrolase_1"/>
</dbReference>
<keyword evidence="2 5" id="KW-0012">Acyltransferase</keyword>
<dbReference type="UniPathway" id="UPA00051">
    <property type="reaction ID" value="UER00074"/>
</dbReference>
<feature type="active site" evidence="2 3">
    <location>
        <position position="330"/>
    </location>
</feature>
<proteinExistence type="inferred from homology"/>
<accession>A0A417Z743</accession>
<evidence type="ECO:0000313" key="5">
    <source>
        <dbReference type="EMBL" id="RHW46432.1"/>
    </source>
</evidence>
<dbReference type="GO" id="GO:0009086">
    <property type="term" value="P:methionine biosynthetic process"/>
    <property type="evidence" value="ECO:0007669"/>
    <property type="project" value="UniProtKB-UniRule"/>
</dbReference>
<keyword evidence="1 2" id="KW-0808">Transferase</keyword>
<comment type="caution">
    <text evidence="2">Lacks conserved residue(s) required for the propagation of feature annotation.</text>
</comment>
<dbReference type="NCBIfam" id="TIGR01392">
    <property type="entry name" value="homoserO_Ac_trn"/>
    <property type="match status" value="1"/>
</dbReference>
<dbReference type="PANTHER" id="PTHR32268:SF11">
    <property type="entry name" value="HOMOSERINE O-ACETYLTRANSFERASE"/>
    <property type="match status" value="1"/>
</dbReference>
<dbReference type="SUPFAM" id="SSF53474">
    <property type="entry name" value="alpha/beta-Hydrolases"/>
    <property type="match status" value="1"/>
</dbReference>
<feature type="domain" description="AB hydrolase-1" evidence="4">
    <location>
        <begin position="62"/>
        <end position="364"/>
    </location>
</feature>
<dbReference type="InterPro" id="IPR008220">
    <property type="entry name" value="HAT_MetX-like"/>
</dbReference>
<dbReference type="Gene3D" id="3.40.50.1820">
    <property type="entry name" value="alpha/beta hydrolase"/>
    <property type="match status" value="1"/>
</dbReference>
<evidence type="ECO:0000313" key="6">
    <source>
        <dbReference type="Proteomes" id="UP000285376"/>
    </source>
</evidence>
<dbReference type="AlphaFoldDB" id="A0A417Z743"/>
<reference evidence="5 6" key="1">
    <citation type="submission" date="2018-08" db="EMBL/GenBank/DDBJ databases">
        <title>Whole genome sequence analysis of Dermacoccus abyssi bacteria isolated from Deep Mariana trench Micromonospora spp reveals genes involved in the environmental adaptation and production of secondary metabolites.</title>
        <authorList>
            <person name="Abdel-Mageed W.M."/>
            <person name="Lehri B."/>
            <person name="Nouioui I."/>
            <person name="Goodfellow I."/>
            <person name="Jaspars M."/>
            <person name="Karlyshev A."/>
        </authorList>
    </citation>
    <scope>NUCLEOTIDE SEQUENCE [LARGE SCALE GENOMIC DNA]</scope>
    <source>
        <strain evidence="5 6">MT1.1</strain>
    </source>
</reference>
<sequence>MASSHSAHVAPAAARPVQASSGFNAQARAVALGDVVLESGRTLPDVVMTYECWGELNDDASNVVLVEHALTGDSHVVGDTGDGQPTPGWWPGIIGPGAALDTDEYFVVAINVLGGCRGSTGPISLAPDGEPWGGRFPQVTVRDQVRAEAACLEALGVRRLHAVIGGSFGGMRTAEWVAGFPDRVERALVVASSGCATADQIAWGHTQVVAITSDPEFRDGDYLRHGTFPTNGLALARQIAHASYRSASEFEARFGAEPQPGEDPLEGGRFSVEGYLDHHGAKLARRFDPLAYVRLTQAMATHDIGRGRGGLDAVLEAYEGELLVAAVDSDRLFPVSASTRMVRAYGRGRLRMIHSPYGHDGFLIEADQIASLVHELVQRPLRVTPRLVRGVA</sequence>
<dbReference type="NCBIfam" id="NF001209">
    <property type="entry name" value="PRK00175.1"/>
    <property type="match status" value="1"/>
</dbReference>
<feature type="active site" description="Nucleophile" evidence="2 3">
    <location>
        <position position="167"/>
    </location>
</feature>
<comment type="subcellular location">
    <subcellularLocation>
        <location evidence="2">Cytoplasm</location>
    </subcellularLocation>
</comment>
<organism evidence="5 6">
    <name type="scientific">Dermacoccus abyssi</name>
    <dbReference type="NCBI Taxonomy" id="322596"/>
    <lineage>
        <taxon>Bacteria</taxon>
        <taxon>Bacillati</taxon>
        <taxon>Actinomycetota</taxon>
        <taxon>Actinomycetes</taxon>
        <taxon>Micrococcales</taxon>
        <taxon>Dermacoccaceae</taxon>
        <taxon>Dermacoccus</taxon>
    </lineage>
</organism>
<dbReference type="GO" id="GO:0009092">
    <property type="term" value="P:homoserine metabolic process"/>
    <property type="evidence" value="ECO:0007669"/>
    <property type="project" value="TreeGrafter"/>
</dbReference>
<comment type="similarity">
    <text evidence="2">Belongs to the AB hydrolase superfamily. MetX family.</text>
</comment>
<dbReference type="PANTHER" id="PTHR32268">
    <property type="entry name" value="HOMOSERINE O-ACETYLTRANSFERASE"/>
    <property type="match status" value="1"/>
</dbReference>
<feature type="active site" evidence="2 3">
    <location>
        <position position="359"/>
    </location>
</feature>
<dbReference type="PIRSF" id="PIRSF000443">
    <property type="entry name" value="Homoser_Ac_trans"/>
    <property type="match status" value="1"/>
</dbReference>
<dbReference type="InterPro" id="IPR029058">
    <property type="entry name" value="AB_hydrolase_fold"/>
</dbReference>
<dbReference type="GO" id="GO:0004414">
    <property type="term" value="F:homoserine O-acetyltransferase activity"/>
    <property type="evidence" value="ECO:0007669"/>
    <property type="project" value="UniProtKB-UniRule"/>
</dbReference>
<dbReference type="Pfam" id="PF00561">
    <property type="entry name" value="Abhydrolase_1"/>
    <property type="match status" value="1"/>
</dbReference>
<comment type="function">
    <text evidence="2">Transfers an acetyl group from acetyl-CoA to L-homoserine, forming acetyl-L-homoserine.</text>
</comment>
<evidence type="ECO:0000259" key="4">
    <source>
        <dbReference type="Pfam" id="PF00561"/>
    </source>
</evidence>
<dbReference type="GO" id="GO:0005737">
    <property type="term" value="C:cytoplasm"/>
    <property type="evidence" value="ECO:0007669"/>
    <property type="project" value="UniProtKB-SubCell"/>
</dbReference>
<gene>
    <name evidence="2" type="primary">metXA</name>
    <name evidence="5" type="ORF">D1832_06295</name>
</gene>
<comment type="pathway">
    <text evidence="2">Amino-acid biosynthesis; L-methionine biosynthesis via de novo pathway; O-acetyl-L-homoserine from L-homoserine: step 1/1.</text>
</comment>
<comment type="catalytic activity">
    <reaction evidence="2">
        <text>L-homoserine + acetyl-CoA = O-acetyl-L-homoserine + CoA</text>
        <dbReference type="Rhea" id="RHEA:13701"/>
        <dbReference type="ChEBI" id="CHEBI:57287"/>
        <dbReference type="ChEBI" id="CHEBI:57288"/>
        <dbReference type="ChEBI" id="CHEBI:57476"/>
        <dbReference type="ChEBI" id="CHEBI:57716"/>
        <dbReference type="EC" id="2.3.1.31"/>
    </reaction>
</comment>
<keyword evidence="2" id="KW-0028">Amino-acid biosynthesis</keyword>
<dbReference type="Proteomes" id="UP000285376">
    <property type="component" value="Unassembled WGS sequence"/>
</dbReference>
<comment type="caution">
    <text evidence="5">The sequence shown here is derived from an EMBL/GenBank/DDBJ whole genome shotgun (WGS) entry which is preliminary data.</text>
</comment>